<evidence type="ECO:0000256" key="3">
    <source>
        <dbReference type="ARBA" id="ARBA00023125"/>
    </source>
</evidence>
<dbReference type="PANTHER" id="PTHR30408">
    <property type="entry name" value="TYPE-1 RESTRICTION ENZYME ECOKI SPECIFICITY PROTEIN"/>
    <property type="match status" value="1"/>
</dbReference>
<organism evidence="6 7">
    <name type="scientific">Mycoplasmopsis cynos (strain C142)</name>
    <name type="common">Mycoplasma cynos</name>
    <dbReference type="NCBI Taxonomy" id="1246955"/>
    <lineage>
        <taxon>Bacteria</taxon>
        <taxon>Bacillati</taxon>
        <taxon>Mycoplasmatota</taxon>
        <taxon>Mycoplasmoidales</taxon>
        <taxon>Metamycoplasmataceae</taxon>
        <taxon>Mycoplasmopsis</taxon>
    </lineage>
</organism>
<evidence type="ECO:0000259" key="5">
    <source>
        <dbReference type="Pfam" id="PF01420"/>
    </source>
</evidence>
<dbReference type="GO" id="GO:0003677">
    <property type="term" value="F:DNA binding"/>
    <property type="evidence" value="ECO:0007669"/>
    <property type="project" value="UniProtKB-KW"/>
</dbReference>
<dbReference type="GO" id="GO:0009307">
    <property type="term" value="P:DNA restriction-modification system"/>
    <property type="evidence" value="ECO:0007669"/>
    <property type="project" value="UniProtKB-KW"/>
</dbReference>
<evidence type="ECO:0000256" key="1">
    <source>
        <dbReference type="ARBA" id="ARBA00010923"/>
    </source>
</evidence>
<dbReference type="SUPFAM" id="SSF116734">
    <property type="entry name" value="DNA methylase specificity domain"/>
    <property type="match status" value="2"/>
</dbReference>
<comment type="similarity">
    <text evidence="1">Belongs to the type-I restriction system S methylase family.</text>
</comment>
<dbReference type="PANTHER" id="PTHR30408:SF12">
    <property type="entry name" value="TYPE I RESTRICTION ENZYME MJAVIII SPECIFICITY SUBUNIT"/>
    <property type="match status" value="1"/>
</dbReference>
<gene>
    <name evidence="6" type="primary">MCYN0648</name>
    <name evidence="6" type="ordered locus">MCYN_0648</name>
</gene>
<dbReference type="Gene3D" id="3.90.220.20">
    <property type="entry name" value="DNA methylase specificity domains"/>
    <property type="match status" value="2"/>
</dbReference>
<dbReference type="EMBL" id="HF559394">
    <property type="protein sequence ID" value="CCP24380.1"/>
    <property type="molecule type" value="Genomic_DNA"/>
</dbReference>
<keyword evidence="2" id="KW-0680">Restriction system</keyword>
<dbReference type="AlphaFoldDB" id="L0RXY2"/>
<dbReference type="InterPro" id="IPR052021">
    <property type="entry name" value="Type-I_RS_S_subunit"/>
</dbReference>
<keyword evidence="4" id="KW-0175">Coiled coil</keyword>
<name>L0RXY2_MYCC1</name>
<sequence length="415" mass="48245">MVIKMSKNNMVPSIRFKEFTNAWEQERLGNLLIPKREKNINGYELESFSISNKYGFISQNEFFRNGGIAISADKRNSILVKNNYFAYNPARINIGSIGLYKSSKIGLVSPLYEVFVSNDLINNDWLFIWFKSKHFNKIVERKKAGSVRQTINLNDISDDQIIIPSFYEQCNIATTFQSLNSLITLHQRKLNALENLKKTLLEKMFPSENSIFPSIRFKEFTNAWEQEKLINIGKTYSGLTGKTKKDFGYGDAKYVTYLNVFNNPISNIVQLDFIKKDTKQNSVKYGDIFVTISSETPEEIGMTSIWQFNEKNVYLNSFCFGFRLDQIDNYNLYFLANNLRHKRLRRNIVLLAQGISRFNISKQKFMNLNIYLPSIIEQSRIGDICQSLNSLITLHQRKLNALENLKKTLLEKMFV</sequence>
<feature type="domain" description="Type I restriction modification DNA specificity" evidence="5">
    <location>
        <begin position="224"/>
        <end position="404"/>
    </location>
</feature>
<dbReference type="STRING" id="1246955.MCYN_0648"/>
<evidence type="ECO:0000313" key="6">
    <source>
        <dbReference type="EMBL" id="CCP24380.1"/>
    </source>
</evidence>
<accession>L0RXY2</accession>
<feature type="domain" description="Type I restriction modification DNA specificity" evidence="5">
    <location>
        <begin position="51"/>
        <end position="195"/>
    </location>
</feature>
<evidence type="ECO:0000313" key="7">
    <source>
        <dbReference type="Proteomes" id="UP000010466"/>
    </source>
</evidence>
<reference evidence="7" key="1">
    <citation type="journal article" date="2013" name="Genome Announc.">
        <title>Complete genome sequence of Mycoplasma cynos strain C142.</title>
        <authorList>
            <person name="Walker C.A."/>
            <person name="Mannering S.A."/>
            <person name="Shields S."/>
            <person name="Blake D.P."/>
            <person name="Brownlie J."/>
        </authorList>
    </citation>
    <scope>NUCLEOTIDE SEQUENCE [LARGE SCALE GENOMIC DNA]</scope>
    <source>
        <strain evidence="7">C142</strain>
    </source>
</reference>
<dbReference type="InterPro" id="IPR044946">
    <property type="entry name" value="Restrct_endonuc_typeI_TRD_sf"/>
</dbReference>
<dbReference type="Pfam" id="PF01420">
    <property type="entry name" value="Methylase_S"/>
    <property type="match status" value="2"/>
</dbReference>
<dbReference type="eggNOG" id="COG0732">
    <property type="taxonomic scope" value="Bacteria"/>
</dbReference>
<protein>
    <submittedName>
        <fullName evidence="6">Type I restriction modification system, S subunit</fullName>
    </submittedName>
</protein>
<keyword evidence="7" id="KW-1185">Reference proteome</keyword>
<feature type="coiled-coil region" evidence="4">
    <location>
        <begin position="385"/>
        <end position="412"/>
    </location>
</feature>
<dbReference type="Proteomes" id="UP000010466">
    <property type="component" value="Chromosome"/>
</dbReference>
<evidence type="ECO:0000256" key="4">
    <source>
        <dbReference type="SAM" id="Coils"/>
    </source>
</evidence>
<dbReference type="KEGG" id="mcy:MCYN_0648"/>
<evidence type="ECO:0000256" key="2">
    <source>
        <dbReference type="ARBA" id="ARBA00022747"/>
    </source>
</evidence>
<dbReference type="HOGENOM" id="CLU_021095_0_2_14"/>
<proteinExistence type="inferred from homology"/>
<keyword evidence="3" id="KW-0238">DNA-binding</keyword>
<dbReference type="PATRIC" id="fig|1246955.3.peg.585"/>
<dbReference type="REBASE" id="780832">
    <property type="entry name" value="S.McyORF647P"/>
</dbReference>
<dbReference type="InterPro" id="IPR000055">
    <property type="entry name" value="Restrct_endonuc_typeI_TRD"/>
</dbReference>